<dbReference type="InterPro" id="IPR052517">
    <property type="entry name" value="GlcG_carb_metab_protein"/>
</dbReference>
<gene>
    <name evidence="1" type="ORF">ACFQ1E_16215</name>
</gene>
<proteinExistence type="predicted"/>
<dbReference type="Proteomes" id="UP001596977">
    <property type="component" value="Unassembled WGS sequence"/>
</dbReference>
<dbReference type="InterPro" id="IPR005624">
    <property type="entry name" value="PduO/GlcC-like"/>
</dbReference>
<dbReference type="SUPFAM" id="SSF143744">
    <property type="entry name" value="GlcG-like"/>
    <property type="match status" value="1"/>
</dbReference>
<evidence type="ECO:0000313" key="2">
    <source>
        <dbReference type="Proteomes" id="UP001596977"/>
    </source>
</evidence>
<comment type="caution">
    <text evidence="1">The sequence shown here is derived from an EMBL/GenBank/DDBJ whole genome shotgun (WGS) entry which is preliminary data.</text>
</comment>
<dbReference type="PANTHER" id="PTHR34309:SF10">
    <property type="entry name" value="SLR1406 PROTEIN"/>
    <property type="match status" value="1"/>
</dbReference>
<reference evidence="2" key="1">
    <citation type="journal article" date="2019" name="Int. J. Syst. Evol. Microbiol.">
        <title>The Global Catalogue of Microorganisms (GCM) 10K type strain sequencing project: providing services to taxonomists for standard genome sequencing and annotation.</title>
        <authorList>
            <consortium name="The Broad Institute Genomics Platform"/>
            <consortium name="The Broad Institute Genome Sequencing Center for Infectious Disease"/>
            <person name="Wu L."/>
            <person name="Ma J."/>
        </authorList>
    </citation>
    <scope>NUCLEOTIDE SEQUENCE [LARGE SCALE GENOMIC DNA]</scope>
    <source>
        <strain evidence="2">CCUG 62982</strain>
    </source>
</reference>
<keyword evidence="2" id="KW-1185">Reference proteome</keyword>
<dbReference type="RefSeq" id="WP_264945649.1">
    <property type="nucleotide sequence ID" value="NZ_JAPDRA010000009.1"/>
</dbReference>
<dbReference type="PANTHER" id="PTHR34309">
    <property type="entry name" value="SLR1406 PROTEIN"/>
    <property type="match status" value="1"/>
</dbReference>
<protein>
    <submittedName>
        <fullName evidence="1">Heme-binding protein</fullName>
    </submittedName>
</protein>
<organism evidence="1 2">
    <name type="scientific">Sphingomonas canadensis</name>
    <dbReference type="NCBI Taxonomy" id="1219257"/>
    <lineage>
        <taxon>Bacteria</taxon>
        <taxon>Pseudomonadati</taxon>
        <taxon>Pseudomonadota</taxon>
        <taxon>Alphaproteobacteria</taxon>
        <taxon>Sphingomonadales</taxon>
        <taxon>Sphingomonadaceae</taxon>
        <taxon>Sphingomonas</taxon>
    </lineage>
</organism>
<name>A0ABW3H8Y7_9SPHN</name>
<dbReference type="EMBL" id="JBHTJG010000009">
    <property type="protein sequence ID" value="MFD0947888.1"/>
    <property type="molecule type" value="Genomic_DNA"/>
</dbReference>
<evidence type="ECO:0000313" key="1">
    <source>
        <dbReference type="EMBL" id="MFD0947888.1"/>
    </source>
</evidence>
<dbReference type="Gene3D" id="3.30.450.150">
    <property type="entry name" value="Haem-degrading domain"/>
    <property type="match status" value="1"/>
</dbReference>
<dbReference type="Pfam" id="PF03928">
    <property type="entry name" value="HbpS-like"/>
    <property type="match status" value="1"/>
</dbReference>
<sequence length="142" mass="13713">MNRISLAQANQIIAAAFAKGAELKLKPLSVAVLDPGGHLIAFARGDGGSTMRPQIACGKAGGALALGVSSRTIGTMAVERPTFVGALGGLSQHGVIPAAGGVIVIDNAGEVLGAVGVTGDTSDNDELCALAGIAAAGLIAAG</sequence>
<accession>A0ABW3H8Y7</accession>
<dbReference type="InterPro" id="IPR038084">
    <property type="entry name" value="PduO/GlcC-like_sf"/>
</dbReference>